<proteinExistence type="predicted"/>
<name>A0A516SFM7_9NEIS</name>
<dbReference type="OrthoDB" id="9025834at2"/>
<organism evidence="2 3">
    <name type="scientific">Chitinimonas arctica</name>
    <dbReference type="NCBI Taxonomy" id="2594795"/>
    <lineage>
        <taxon>Bacteria</taxon>
        <taxon>Pseudomonadati</taxon>
        <taxon>Pseudomonadota</taxon>
        <taxon>Betaproteobacteria</taxon>
        <taxon>Neisseriales</taxon>
        <taxon>Chitinibacteraceae</taxon>
        <taxon>Chitinimonas</taxon>
    </lineage>
</organism>
<sequence>MTMNRPAARLRILLLLCLACGALAAQAKLFLWEAEREGQRVWLLGSIHLGRSDFYPLAAPIEAAYREADTLAVEADVSDPTAVAPLFAMAMLPPDQSLANMLTPAQNKQLNVALARANLPRVAADRMKPWLLGLTLSVLEMQKLGFQPQSGIDMHFLQRARTDRKKVVELESIRAQFELFDSLPQEESVGVLLATLEPLGKQLVKPMLESMISAWQRGDAPAMRRIIDDYTQDNAISKRLNDKLLGQRNRTMADKIANMAGQPAPLVVIGAGHLAGPDSVVDLLKARGFRVKQY</sequence>
<evidence type="ECO:0000256" key="1">
    <source>
        <dbReference type="SAM" id="SignalP"/>
    </source>
</evidence>
<reference evidence="3" key="1">
    <citation type="submission" date="2019-07" db="EMBL/GenBank/DDBJ databases">
        <title>Chitinimonas sp. nov., isolated from Ny-Alesund, arctica soil.</title>
        <authorList>
            <person name="Xu Q."/>
            <person name="Peng F."/>
        </authorList>
    </citation>
    <scope>NUCLEOTIDE SEQUENCE [LARGE SCALE GENOMIC DNA]</scope>
    <source>
        <strain evidence="3">R3-44</strain>
    </source>
</reference>
<dbReference type="CDD" id="cd14789">
    <property type="entry name" value="Tiki"/>
    <property type="match status" value="1"/>
</dbReference>
<dbReference type="Proteomes" id="UP000317550">
    <property type="component" value="Chromosome"/>
</dbReference>
<dbReference type="KEGG" id="cari:FNU76_11665"/>
<protein>
    <submittedName>
        <fullName evidence="2">TraB/GumN family protein</fullName>
    </submittedName>
</protein>
<dbReference type="PANTHER" id="PTHR40590">
    <property type="entry name" value="CYTOPLASMIC PROTEIN-RELATED"/>
    <property type="match status" value="1"/>
</dbReference>
<feature type="chain" id="PRO_5028160830" evidence="1">
    <location>
        <begin position="28"/>
        <end position="294"/>
    </location>
</feature>
<dbReference type="PANTHER" id="PTHR40590:SF1">
    <property type="entry name" value="CYTOPLASMIC PROTEIN"/>
    <property type="match status" value="1"/>
</dbReference>
<dbReference type="InterPro" id="IPR047111">
    <property type="entry name" value="YbaP-like"/>
</dbReference>
<dbReference type="InterPro" id="IPR002816">
    <property type="entry name" value="TraB/PrgY/GumN_fam"/>
</dbReference>
<feature type="signal peptide" evidence="1">
    <location>
        <begin position="1"/>
        <end position="27"/>
    </location>
</feature>
<gene>
    <name evidence="2" type="ORF">FNU76_11665</name>
</gene>
<keyword evidence="1" id="KW-0732">Signal</keyword>
<dbReference type="AlphaFoldDB" id="A0A516SFM7"/>
<accession>A0A516SFM7</accession>
<dbReference type="Pfam" id="PF01963">
    <property type="entry name" value="TraB_PrgY_gumN"/>
    <property type="match status" value="1"/>
</dbReference>
<dbReference type="EMBL" id="CP041730">
    <property type="protein sequence ID" value="QDQ26966.1"/>
    <property type="molecule type" value="Genomic_DNA"/>
</dbReference>
<evidence type="ECO:0000313" key="3">
    <source>
        <dbReference type="Proteomes" id="UP000317550"/>
    </source>
</evidence>
<evidence type="ECO:0000313" key="2">
    <source>
        <dbReference type="EMBL" id="QDQ26966.1"/>
    </source>
</evidence>
<keyword evidence="3" id="KW-1185">Reference proteome</keyword>